<protein>
    <submittedName>
        <fullName evidence="2">Uncharacterized protein</fullName>
    </submittedName>
</protein>
<gene>
    <name evidence="2" type="ORF">GCM10023203_31670</name>
</gene>
<feature type="region of interest" description="Disordered" evidence="1">
    <location>
        <begin position="1"/>
        <end position="35"/>
    </location>
</feature>
<dbReference type="EMBL" id="BAABHQ010000008">
    <property type="protein sequence ID" value="GAA4878793.1"/>
    <property type="molecule type" value="Genomic_DNA"/>
</dbReference>
<evidence type="ECO:0000313" key="2">
    <source>
        <dbReference type="EMBL" id="GAA4878793.1"/>
    </source>
</evidence>
<proteinExistence type="predicted"/>
<evidence type="ECO:0000256" key="1">
    <source>
        <dbReference type="SAM" id="MobiDB-lite"/>
    </source>
</evidence>
<organism evidence="2 3">
    <name type="scientific">Actinomycetospora straminea</name>
    <dbReference type="NCBI Taxonomy" id="663607"/>
    <lineage>
        <taxon>Bacteria</taxon>
        <taxon>Bacillati</taxon>
        <taxon>Actinomycetota</taxon>
        <taxon>Actinomycetes</taxon>
        <taxon>Pseudonocardiales</taxon>
        <taxon>Pseudonocardiaceae</taxon>
        <taxon>Actinomycetospora</taxon>
    </lineage>
</organism>
<reference evidence="3" key="1">
    <citation type="journal article" date="2019" name="Int. J. Syst. Evol. Microbiol.">
        <title>The Global Catalogue of Microorganisms (GCM) 10K type strain sequencing project: providing services to taxonomists for standard genome sequencing and annotation.</title>
        <authorList>
            <consortium name="The Broad Institute Genomics Platform"/>
            <consortium name="The Broad Institute Genome Sequencing Center for Infectious Disease"/>
            <person name="Wu L."/>
            <person name="Ma J."/>
        </authorList>
    </citation>
    <scope>NUCLEOTIDE SEQUENCE [LARGE SCALE GENOMIC DNA]</scope>
    <source>
        <strain evidence="3">JCM 17983</strain>
    </source>
</reference>
<comment type="caution">
    <text evidence="2">The sequence shown here is derived from an EMBL/GenBank/DDBJ whole genome shotgun (WGS) entry which is preliminary data.</text>
</comment>
<evidence type="ECO:0000313" key="3">
    <source>
        <dbReference type="Proteomes" id="UP001500457"/>
    </source>
</evidence>
<dbReference type="Proteomes" id="UP001500457">
    <property type="component" value="Unassembled WGS sequence"/>
</dbReference>
<name>A0ABP9EGZ1_9PSEU</name>
<sequence length="63" mass="6579">MWVGVNAPVCATQAGPRGGGVTGPTTRTPRPQHRWQRRARKAAIAEVGVSVGKATDVTRTLAA</sequence>
<keyword evidence="3" id="KW-1185">Reference proteome</keyword>
<accession>A0ABP9EGZ1</accession>